<dbReference type="Ensembl" id="ENSMFAT00000078736.1">
    <property type="protein sequence ID" value="ENSMFAP00000056043.1"/>
    <property type="gene ID" value="ENSMFAG00000057880.1"/>
</dbReference>
<evidence type="ECO:0000256" key="1">
    <source>
        <dbReference type="SAM" id="SignalP"/>
    </source>
</evidence>
<evidence type="ECO:0000313" key="3">
    <source>
        <dbReference type="Proteomes" id="UP000233100"/>
    </source>
</evidence>
<dbReference type="AlphaFoldDB" id="A0A7N9CU17"/>
<feature type="signal peptide" evidence="1">
    <location>
        <begin position="1"/>
        <end position="23"/>
    </location>
</feature>
<reference evidence="2" key="2">
    <citation type="submission" date="2025-08" db="UniProtKB">
        <authorList>
            <consortium name="Ensembl"/>
        </authorList>
    </citation>
    <scope>IDENTIFICATION</scope>
</reference>
<accession>A0A7N9CU17</accession>
<proteinExistence type="predicted"/>
<keyword evidence="3" id="KW-1185">Reference proteome</keyword>
<organism evidence="2 3">
    <name type="scientific">Macaca fascicularis</name>
    <name type="common">Crab-eating macaque</name>
    <name type="synonym">Cynomolgus monkey</name>
    <dbReference type="NCBI Taxonomy" id="9541"/>
    <lineage>
        <taxon>Eukaryota</taxon>
        <taxon>Metazoa</taxon>
        <taxon>Chordata</taxon>
        <taxon>Craniata</taxon>
        <taxon>Vertebrata</taxon>
        <taxon>Euteleostomi</taxon>
        <taxon>Mammalia</taxon>
        <taxon>Eutheria</taxon>
        <taxon>Euarchontoglires</taxon>
        <taxon>Primates</taxon>
        <taxon>Haplorrhini</taxon>
        <taxon>Catarrhini</taxon>
        <taxon>Cercopithecidae</taxon>
        <taxon>Cercopithecinae</taxon>
        <taxon>Macaca</taxon>
    </lineage>
</organism>
<reference evidence="2 3" key="1">
    <citation type="submission" date="2013-03" db="EMBL/GenBank/DDBJ databases">
        <authorList>
            <person name="Warren W."/>
            <person name="Wilson R.K."/>
        </authorList>
    </citation>
    <scope>NUCLEOTIDE SEQUENCE</scope>
</reference>
<protein>
    <submittedName>
        <fullName evidence="2">Uncharacterized protein</fullName>
    </submittedName>
</protein>
<evidence type="ECO:0000313" key="2">
    <source>
        <dbReference type="Ensembl" id="ENSMFAP00000056043.1"/>
    </source>
</evidence>
<reference evidence="2" key="3">
    <citation type="submission" date="2025-09" db="UniProtKB">
        <authorList>
            <consortium name="Ensembl"/>
        </authorList>
    </citation>
    <scope>IDENTIFICATION</scope>
</reference>
<feature type="chain" id="PRO_5030599526" evidence="1">
    <location>
        <begin position="24"/>
        <end position="66"/>
    </location>
</feature>
<dbReference type="Proteomes" id="UP000233100">
    <property type="component" value="Chromosome 5"/>
</dbReference>
<sequence>MPLQKSLYLITWVKIVLLKFCPGRPIQILRNSCWTWMKLEAIILSEVTQKFPPMISNFSLSPLIHL</sequence>
<name>A0A7N9CU17_MACFA</name>
<keyword evidence="1" id="KW-0732">Signal</keyword>